<feature type="domain" description="DNA2/NAM7 helicase-like C-terminal" evidence="2">
    <location>
        <begin position="578"/>
        <end position="749"/>
    </location>
</feature>
<reference evidence="3 4" key="1">
    <citation type="submission" date="2018-11" db="EMBL/GenBank/DDBJ databases">
        <title>Genome assembly of Steccherinum ochraceum LE-BIN_3174, the white-rot fungus of the Steccherinaceae family (The Residual Polyporoid clade, Polyporales, Basidiomycota).</title>
        <authorList>
            <person name="Fedorova T.V."/>
            <person name="Glazunova O.A."/>
            <person name="Landesman E.O."/>
            <person name="Moiseenko K.V."/>
            <person name="Psurtseva N.V."/>
            <person name="Savinova O.S."/>
            <person name="Shakhova N.V."/>
            <person name="Tyazhelova T.V."/>
            <person name="Vasina D.V."/>
        </authorList>
    </citation>
    <scope>NUCLEOTIDE SEQUENCE [LARGE SCALE GENOMIC DNA]</scope>
    <source>
        <strain evidence="3 4">LE-BIN_3174</strain>
    </source>
</reference>
<dbReference type="PANTHER" id="PTHR10887">
    <property type="entry name" value="DNA2/NAM7 HELICASE FAMILY"/>
    <property type="match status" value="1"/>
</dbReference>
<dbReference type="GO" id="GO:0004386">
    <property type="term" value="F:helicase activity"/>
    <property type="evidence" value="ECO:0007669"/>
    <property type="project" value="InterPro"/>
</dbReference>
<evidence type="ECO:0000313" key="3">
    <source>
        <dbReference type="EMBL" id="TCD69361.1"/>
    </source>
</evidence>
<accession>A0A4R0RLE0</accession>
<dbReference type="PANTHER" id="PTHR10887:SF495">
    <property type="entry name" value="HELICASE SENATAXIN ISOFORM X1-RELATED"/>
    <property type="match status" value="1"/>
</dbReference>
<gene>
    <name evidence="3" type="ORF">EIP91_007917</name>
</gene>
<dbReference type="InterPro" id="IPR041677">
    <property type="entry name" value="DNA2/NAM7_AAA_11"/>
</dbReference>
<dbReference type="InterPro" id="IPR047187">
    <property type="entry name" value="SF1_C_Upf1"/>
</dbReference>
<organism evidence="3 4">
    <name type="scientific">Steccherinum ochraceum</name>
    <dbReference type="NCBI Taxonomy" id="92696"/>
    <lineage>
        <taxon>Eukaryota</taxon>
        <taxon>Fungi</taxon>
        <taxon>Dikarya</taxon>
        <taxon>Basidiomycota</taxon>
        <taxon>Agaricomycotina</taxon>
        <taxon>Agaricomycetes</taxon>
        <taxon>Polyporales</taxon>
        <taxon>Steccherinaceae</taxon>
        <taxon>Steccherinum</taxon>
    </lineage>
</organism>
<dbReference type="EMBL" id="RWJN01000043">
    <property type="protein sequence ID" value="TCD69361.1"/>
    <property type="molecule type" value="Genomic_DNA"/>
</dbReference>
<dbReference type="Pfam" id="PF13087">
    <property type="entry name" value="AAA_12"/>
    <property type="match status" value="1"/>
</dbReference>
<dbReference type="Pfam" id="PF13086">
    <property type="entry name" value="AAA_11"/>
    <property type="match status" value="2"/>
</dbReference>
<evidence type="ECO:0000259" key="2">
    <source>
        <dbReference type="Pfam" id="PF13087"/>
    </source>
</evidence>
<dbReference type="OrthoDB" id="6513042at2759"/>
<name>A0A4R0RLE0_9APHY</name>
<evidence type="ECO:0000259" key="1">
    <source>
        <dbReference type="Pfam" id="PF13086"/>
    </source>
</evidence>
<proteinExistence type="predicted"/>
<sequence length="787" mass="88428">MSPSCRDYDQNLLDTTATRIKTYAYQEKDLTDEVIKDFFDALSIPRSVGLGWAYTQNGVLTVLAVSSKESTLFIHLAKKGSQNESVLAARLALQTHILCNPEVTLYGFDMGRLALSLYRDCDIRVVNAVHIQNACKTKDAHKIENAVAFAVNGTDIAAYRVNIEAAFRDMTWDSEKPVSMRGVVFRAWLAAYMPNIGDMEERFREVKRVNSQSVSEVQLRTLARVDRGDQQLDVRLTAATNNEFSIVQINNKFRNKARVRATRFQTRFRPRANVELLIQDQRGSRFTIHGRTGDVQGQCAEIIAPSTFTFRGKQVLDIITTSPGDSTQADLKRDAYILRVLQNEDSISDNPFLQLIWPEDTQTTLEWPSSFLISDTVPPLIMDPALPMNNSQQTAVLHMLKMDNDHRMTIIQGPPGTGKTTVIGTYVQSATAAGATGIWLVAQSNVAVMNIGIKLIKCGFQNFRLLVSRDFHQDWHEHLYRKFSPHQLLRSDEFRPNTLDLSGVTVILCTLSMLSHPRIHLFTSKVPLTYLVVDEASQIKLSDYIHPITGNHTIQKITFIGDDMQLPPFGQDESEDIESIFERSHLRNSAILLDIQYRMPNQIGDFISDQVYEGQLRSNPRHPMNGADVQGTCFFVDVKGGTERAMETSYINHEEAATIVKMAAHLQAQNDPFKIITPYDAQRSLIEASLQQAGLNHADKCFNVDSFQGNEEHTIILSLVRSFDLGFLQDFRRTNVMLTRSTHYLFVCTSRAFLTSGPGAKSLVGNMAAAFGEGAWIDLQDIEVGNF</sequence>
<dbReference type="SUPFAM" id="SSF52540">
    <property type="entry name" value="P-loop containing nucleoside triphosphate hydrolases"/>
    <property type="match status" value="1"/>
</dbReference>
<dbReference type="STRING" id="92696.A0A4R0RLE0"/>
<comment type="caution">
    <text evidence="3">The sequence shown here is derived from an EMBL/GenBank/DDBJ whole genome shotgun (WGS) entry which is preliminary data.</text>
</comment>
<dbReference type="InterPro" id="IPR045055">
    <property type="entry name" value="DNA2/NAM7-like"/>
</dbReference>
<dbReference type="Gene3D" id="3.40.50.300">
    <property type="entry name" value="P-loop containing nucleotide triphosphate hydrolases"/>
    <property type="match status" value="2"/>
</dbReference>
<evidence type="ECO:0000313" key="4">
    <source>
        <dbReference type="Proteomes" id="UP000292702"/>
    </source>
</evidence>
<feature type="domain" description="DNA2/NAM7 helicase helicase" evidence="1">
    <location>
        <begin position="501"/>
        <end position="569"/>
    </location>
</feature>
<feature type="domain" description="DNA2/NAM7 helicase helicase" evidence="1">
    <location>
        <begin position="388"/>
        <end position="457"/>
    </location>
</feature>
<protein>
    <submittedName>
        <fullName evidence="3">Uncharacterized protein</fullName>
    </submittedName>
</protein>
<dbReference type="InterPro" id="IPR027417">
    <property type="entry name" value="P-loop_NTPase"/>
</dbReference>
<dbReference type="Proteomes" id="UP000292702">
    <property type="component" value="Unassembled WGS sequence"/>
</dbReference>
<dbReference type="AlphaFoldDB" id="A0A4R0RLE0"/>
<dbReference type="CDD" id="cd18808">
    <property type="entry name" value="SF1_C_Upf1"/>
    <property type="match status" value="1"/>
</dbReference>
<keyword evidence="4" id="KW-1185">Reference proteome</keyword>
<dbReference type="InterPro" id="IPR041679">
    <property type="entry name" value="DNA2/NAM7-like_C"/>
</dbReference>